<evidence type="ECO:0000313" key="2">
    <source>
        <dbReference type="EMBL" id="GAA3995794.1"/>
    </source>
</evidence>
<dbReference type="RefSeq" id="WP_345070497.1">
    <property type="nucleotide sequence ID" value="NZ_BAABDJ010000002.1"/>
</dbReference>
<dbReference type="PROSITE" id="PS51186">
    <property type="entry name" value="GNAT"/>
    <property type="match status" value="1"/>
</dbReference>
<keyword evidence="3" id="KW-1185">Reference proteome</keyword>
<reference evidence="3" key="1">
    <citation type="journal article" date="2019" name="Int. J. Syst. Evol. Microbiol.">
        <title>The Global Catalogue of Microorganisms (GCM) 10K type strain sequencing project: providing services to taxonomists for standard genome sequencing and annotation.</title>
        <authorList>
            <consortium name="The Broad Institute Genomics Platform"/>
            <consortium name="The Broad Institute Genome Sequencing Center for Infectious Disease"/>
            <person name="Wu L."/>
            <person name="Ma J."/>
        </authorList>
    </citation>
    <scope>NUCLEOTIDE SEQUENCE [LARGE SCALE GENOMIC DNA]</scope>
    <source>
        <strain evidence="3">JCM 17224</strain>
    </source>
</reference>
<evidence type="ECO:0000259" key="1">
    <source>
        <dbReference type="PROSITE" id="PS51186"/>
    </source>
</evidence>
<name>A0ABP7RD71_9BACT</name>
<protein>
    <submittedName>
        <fullName evidence="2">GNAT family protein</fullName>
    </submittedName>
</protein>
<dbReference type="EMBL" id="BAABDJ010000002">
    <property type="protein sequence ID" value="GAA3995794.1"/>
    <property type="molecule type" value="Genomic_DNA"/>
</dbReference>
<proteinExistence type="predicted"/>
<comment type="caution">
    <text evidence="2">The sequence shown here is derived from an EMBL/GenBank/DDBJ whole genome shotgun (WGS) entry which is preliminary data.</text>
</comment>
<sequence length="191" mass="21030">MIRLEPFTPADFPQLIAWVKDEQLMMNWSGAMFSFPLTPASLAWYIEDTNELPTSDAFVYKAVDTATGATVGHISLGGLSRKNRSARISRVLVGDMQARGRGIGQAMVTAVLRIGFEQLNLHRIELGVYSFNEAAIRCYQKSGLTIEGVSRDILLYEGAYWSLVEMSMLEDEWYAQGLPAATGQAALACLA</sequence>
<dbReference type="Proteomes" id="UP001500567">
    <property type="component" value="Unassembled WGS sequence"/>
</dbReference>
<gene>
    <name evidence="2" type="ORF">GCM10022408_02950</name>
</gene>
<evidence type="ECO:0000313" key="3">
    <source>
        <dbReference type="Proteomes" id="UP001500567"/>
    </source>
</evidence>
<feature type="domain" description="N-acetyltransferase" evidence="1">
    <location>
        <begin position="2"/>
        <end position="167"/>
    </location>
</feature>
<dbReference type="CDD" id="cd04301">
    <property type="entry name" value="NAT_SF"/>
    <property type="match status" value="1"/>
</dbReference>
<dbReference type="PANTHER" id="PTHR43415">
    <property type="entry name" value="SPERMIDINE N(1)-ACETYLTRANSFERASE"/>
    <property type="match status" value="1"/>
</dbReference>
<dbReference type="Pfam" id="PF13302">
    <property type="entry name" value="Acetyltransf_3"/>
    <property type="match status" value="1"/>
</dbReference>
<dbReference type="Gene3D" id="3.40.630.30">
    <property type="match status" value="1"/>
</dbReference>
<dbReference type="InterPro" id="IPR016181">
    <property type="entry name" value="Acyl_CoA_acyltransferase"/>
</dbReference>
<dbReference type="InterPro" id="IPR000182">
    <property type="entry name" value="GNAT_dom"/>
</dbReference>
<accession>A0ABP7RD71</accession>
<organism evidence="2 3">
    <name type="scientific">Hymenobacter fastidiosus</name>
    <dbReference type="NCBI Taxonomy" id="486264"/>
    <lineage>
        <taxon>Bacteria</taxon>
        <taxon>Pseudomonadati</taxon>
        <taxon>Bacteroidota</taxon>
        <taxon>Cytophagia</taxon>
        <taxon>Cytophagales</taxon>
        <taxon>Hymenobacteraceae</taxon>
        <taxon>Hymenobacter</taxon>
    </lineage>
</organism>
<dbReference type="PANTHER" id="PTHR43415:SF5">
    <property type="entry name" value="ACETYLTRANSFERASE"/>
    <property type="match status" value="1"/>
</dbReference>
<dbReference type="SUPFAM" id="SSF55729">
    <property type="entry name" value="Acyl-CoA N-acyltransferases (Nat)"/>
    <property type="match status" value="1"/>
</dbReference>